<comment type="caution">
    <text evidence="3">The sequence shown here is derived from an EMBL/GenBank/DDBJ whole genome shotgun (WGS) entry which is preliminary data.</text>
</comment>
<evidence type="ECO:0008006" key="5">
    <source>
        <dbReference type="Google" id="ProtNLM"/>
    </source>
</evidence>
<feature type="transmembrane region" description="Helical" evidence="2">
    <location>
        <begin position="263"/>
        <end position="289"/>
    </location>
</feature>
<keyword evidence="2" id="KW-0472">Membrane</keyword>
<accession>A0ABV9LFU5</accession>
<feature type="transmembrane region" description="Helical" evidence="2">
    <location>
        <begin position="403"/>
        <end position="427"/>
    </location>
</feature>
<dbReference type="Proteomes" id="UP001596025">
    <property type="component" value="Unassembled WGS sequence"/>
</dbReference>
<feature type="transmembrane region" description="Helical" evidence="2">
    <location>
        <begin position="677"/>
        <end position="696"/>
    </location>
</feature>
<feature type="transmembrane region" description="Helical" evidence="2">
    <location>
        <begin position="617"/>
        <end position="642"/>
    </location>
</feature>
<feature type="transmembrane region" description="Helical" evidence="2">
    <location>
        <begin position="708"/>
        <end position="727"/>
    </location>
</feature>
<evidence type="ECO:0000256" key="2">
    <source>
        <dbReference type="SAM" id="Phobius"/>
    </source>
</evidence>
<feature type="transmembrane region" description="Helical" evidence="2">
    <location>
        <begin position="353"/>
        <end position="383"/>
    </location>
</feature>
<feature type="region of interest" description="Disordered" evidence="1">
    <location>
        <begin position="651"/>
        <end position="670"/>
    </location>
</feature>
<feature type="transmembrane region" description="Helical" evidence="2">
    <location>
        <begin position="195"/>
        <end position="211"/>
    </location>
</feature>
<reference evidence="4" key="1">
    <citation type="journal article" date="2019" name="Int. J. Syst. Evol. Microbiol.">
        <title>The Global Catalogue of Microorganisms (GCM) 10K type strain sequencing project: providing services to taxonomists for standard genome sequencing and annotation.</title>
        <authorList>
            <consortium name="The Broad Institute Genomics Platform"/>
            <consortium name="The Broad Institute Genome Sequencing Center for Infectious Disease"/>
            <person name="Wu L."/>
            <person name="Ma J."/>
        </authorList>
    </citation>
    <scope>NUCLEOTIDE SEQUENCE [LARGE SCALE GENOMIC DNA]</scope>
    <source>
        <strain evidence="4">CCUG 62763</strain>
    </source>
</reference>
<proteinExistence type="predicted"/>
<evidence type="ECO:0000313" key="4">
    <source>
        <dbReference type="Proteomes" id="UP001596025"/>
    </source>
</evidence>
<keyword evidence="2" id="KW-0812">Transmembrane</keyword>
<dbReference type="EMBL" id="JBHSGR010000003">
    <property type="protein sequence ID" value="MFC4692626.1"/>
    <property type="molecule type" value="Genomic_DNA"/>
</dbReference>
<feature type="transmembrane region" description="Helical" evidence="2">
    <location>
        <begin position="782"/>
        <end position="804"/>
    </location>
</feature>
<feature type="transmembrane region" description="Helical" evidence="2">
    <location>
        <begin position="570"/>
        <end position="587"/>
    </location>
</feature>
<evidence type="ECO:0000313" key="3">
    <source>
        <dbReference type="EMBL" id="MFC4692626.1"/>
    </source>
</evidence>
<feature type="compositionally biased region" description="Basic residues" evidence="1">
    <location>
        <begin position="654"/>
        <end position="664"/>
    </location>
</feature>
<sequence length="902" mass="93704">MTQTEVLDRPATGGIPLPRLAPGTELLGEYRDSAYEDPRFIIRRVDGQVMQLPRLLYRVAASLDGRDTEQVAADLSAELGRELTAEQVTFLVEERLRPAGIVAADHVDEHVAGAGDASPQAPVRADPLLGLRYRAGVIPVAVSWRIAGFFRPLFTRPAWVALVTAFLAVDVWIVAQGDVLGRMESAVVDVARQPGLILALLGLTVVFTAFHECGHVTACRYGGARPGEVGVGLYIVWPAFYSKVTDSYRLDRVGRLRTDLGGVYFNCIAMLALGLCYLGTGEPWLLIALVTMHAQTAWQFLPNLRMDGYYILADLVGVPELFGFVKPALLSLLPGRPSHPLLRKLRPRARRVVVLWVALIVPTLLAWLVAVLVALPHLLPVAWQASLEYLRRLDADARSGDVLATTLGVFQLLLLALPWLGLGLVLWSLASLVARRPVALVAGRPAVRWAGRVGSAHRAAVRRVGAVVGLAGLGVLLLVRVASVAWSHPATAAELRLVDGAWAALHGVDGAAVGFGDRLLRLQVAGYAWLTGAFERHDTILAGGRELAVVASAVLVVALLVVVRTRRVRPVAVALPLLAVLVMGPAVTVLATVGSGLVGAAWAAVGALVLTRARRPVAGALGIAAVAVGVATEPLVAVPLAVGIGSHLGAGSGRRARHAGGPRHARPDTVEGDTRPWLAALVVLPVAAVVATVPSGPADLPLGASERAVLLLLAALAVGTGFLLRGLRLPAVAAGAATVPAVVPWHGAGTALPVVLVAVVLLGVLFAAAWTGGPATARPHPLLRGTFLVTALVVVITGALFLPVSARTPPHQQLADWIAGPASSGGTVAVPAGLWGDLLRDGVTPDRLVRDGSPAAAEADWEVTVGGPTAGTPPAAAFGGGPAVLMVSPGTGTGGAASDRAN</sequence>
<keyword evidence="2" id="KW-1133">Transmembrane helix</keyword>
<gene>
    <name evidence="3" type="ORF">ACFO3M_04420</name>
</gene>
<feature type="transmembrane region" description="Helical" evidence="2">
    <location>
        <begin position="464"/>
        <end position="486"/>
    </location>
</feature>
<evidence type="ECO:0000256" key="1">
    <source>
        <dbReference type="SAM" id="MobiDB-lite"/>
    </source>
</evidence>
<feature type="transmembrane region" description="Helical" evidence="2">
    <location>
        <begin position="158"/>
        <end position="175"/>
    </location>
</feature>
<dbReference type="RefSeq" id="WP_387986849.1">
    <property type="nucleotide sequence ID" value="NZ_JBHSGR010000003.1"/>
</dbReference>
<keyword evidence="4" id="KW-1185">Reference proteome</keyword>
<protein>
    <recommendedName>
        <fullName evidence="5">Peptide zinc metalloprotease protein</fullName>
    </recommendedName>
</protein>
<feature type="transmembrane region" description="Helical" evidence="2">
    <location>
        <begin position="593"/>
        <end position="610"/>
    </location>
</feature>
<name>A0ABV9LFU5_9ACTN</name>
<organism evidence="3 4">
    <name type="scientific">Geodermatophilus arenarius</name>
    <dbReference type="NCBI Taxonomy" id="1137990"/>
    <lineage>
        <taxon>Bacteria</taxon>
        <taxon>Bacillati</taxon>
        <taxon>Actinomycetota</taxon>
        <taxon>Actinomycetes</taxon>
        <taxon>Geodermatophilales</taxon>
        <taxon>Geodermatophilaceae</taxon>
        <taxon>Geodermatophilus</taxon>
    </lineage>
</organism>
<feature type="transmembrane region" description="Helical" evidence="2">
    <location>
        <begin position="547"/>
        <end position="563"/>
    </location>
</feature>
<feature type="transmembrane region" description="Helical" evidence="2">
    <location>
        <begin position="747"/>
        <end position="770"/>
    </location>
</feature>